<gene>
    <name evidence="1" type="ORF">RJT34_29893</name>
</gene>
<dbReference type="Proteomes" id="UP001359559">
    <property type="component" value="Unassembled WGS sequence"/>
</dbReference>
<comment type="caution">
    <text evidence="1">The sequence shown here is derived from an EMBL/GenBank/DDBJ whole genome shotgun (WGS) entry which is preliminary data.</text>
</comment>
<keyword evidence="2" id="KW-1185">Reference proteome</keyword>
<name>A0AAN9ES38_CLITE</name>
<dbReference type="EMBL" id="JAYKXN010000008">
    <property type="protein sequence ID" value="KAK7262326.1"/>
    <property type="molecule type" value="Genomic_DNA"/>
</dbReference>
<accession>A0AAN9ES38</accession>
<organism evidence="1 2">
    <name type="scientific">Clitoria ternatea</name>
    <name type="common">Butterfly pea</name>
    <dbReference type="NCBI Taxonomy" id="43366"/>
    <lineage>
        <taxon>Eukaryota</taxon>
        <taxon>Viridiplantae</taxon>
        <taxon>Streptophyta</taxon>
        <taxon>Embryophyta</taxon>
        <taxon>Tracheophyta</taxon>
        <taxon>Spermatophyta</taxon>
        <taxon>Magnoliopsida</taxon>
        <taxon>eudicotyledons</taxon>
        <taxon>Gunneridae</taxon>
        <taxon>Pentapetalae</taxon>
        <taxon>rosids</taxon>
        <taxon>fabids</taxon>
        <taxon>Fabales</taxon>
        <taxon>Fabaceae</taxon>
        <taxon>Papilionoideae</taxon>
        <taxon>50 kb inversion clade</taxon>
        <taxon>NPAAA clade</taxon>
        <taxon>indigoferoid/millettioid clade</taxon>
        <taxon>Phaseoleae</taxon>
        <taxon>Clitoria</taxon>
    </lineage>
</organism>
<sequence length="76" mass="8735">MNPRSFITFTISSRRRFPAKHVLTAHQFIPSNHATVPYPRSGPSLHFQLHAFVHNSVVNSQMILSLKLGNQIRENR</sequence>
<evidence type="ECO:0000313" key="2">
    <source>
        <dbReference type="Proteomes" id="UP001359559"/>
    </source>
</evidence>
<evidence type="ECO:0000313" key="1">
    <source>
        <dbReference type="EMBL" id="KAK7262326.1"/>
    </source>
</evidence>
<proteinExistence type="predicted"/>
<protein>
    <submittedName>
        <fullName evidence="1">Uncharacterized protein</fullName>
    </submittedName>
</protein>
<dbReference type="AlphaFoldDB" id="A0AAN9ES38"/>
<reference evidence="1 2" key="1">
    <citation type="submission" date="2024-01" db="EMBL/GenBank/DDBJ databases">
        <title>The genomes of 5 underutilized Papilionoideae crops provide insights into root nodulation and disease resistance.</title>
        <authorList>
            <person name="Yuan L."/>
        </authorList>
    </citation>
    <scope>NUCLEOTIDE SEQUENCE [LARGE SCALE GENOMIC DNA]</scope>
    <source>
        <strain evidence="1">LY-2023</strain>
        <tissue evidence="1">Leaf</tissue>
    </source>
</reference>